<reference evidence="8" key="1">
    <citation type="submission" date="2014-12" db="EMBL/GenBank/DDBJ databases">
        <title>Insight into the proteome of Arion vulgaris.</title>
        <authorList>
            <person name="Aradska J."/>
            <person name="Bulat T."/>
            <person name="Smidak R."/>
            <person name="Sarate P."/>
            <person name="Gangsoo J."/>
            <person name="Sialana F."/>
            <person name="Bilban M."/>
            <person name="Lubec G."/>
        </authorList>
    </citation>
    <scope>NUCLEOTIDE SEQUENCE</scope>
    <source>
        <tissue evidence="8">Skin</tissue>
    </source>
</reference>
<dbReference type="Pfam" id="PF00175">
    <property type="entry name" value="NAD_binding_1"/>
    <property type="match status" value="1"/>
</dbReference>
<dbReference type="InterPro" id="IPR001709">
    <property type="entry name" value="Flavoprot_Pyr_Nucl_cyt_Rdtase"/>
</dbReference>
<evidence type="ECO:0000256" key="3">
    <source>
        <dbReference type="ARBA" id="ARBA00022827"/>
    </source>
</evidence>
<dbReference type="SUPFAM" id="SSF52343">
    <property type="entry name" value="Ferredoxin reductase-like, C-terminal NADP-linked domain"/>
    <property type="match status" value="1"/>
</dbReference>
<evidence type="ECO:0000256" key="6">
    <source>
        <dbReference type="ARBA" id="ARBA00040516"/>
    </source>
</evidence>
<dbReference type="GO" id="GO:0005739">
    <property type="term" value="C:mitochondrion"/>
    <property type="evidence" value="ECO:0007669"/>
    <property type="project" value="TreeGrafter"/>
</dbReference>
<keyword evidence="3" id="KW-0274">FAD</keyword>
<dbReference type="InterPro" id="IPR017938">
    <property type="entry name" value="Riboflavin_synthase-like_b-brl"/>
</dbReference>
<dbReference type="InterPro" id="IPR039261">
    <property type="entry name" value="FNR_nucleotide-bd"/>
</dbReference>
<proteinExistence type="predicted"/>
<evidence type="ECO:0000256" key="2">
    <source>
        <dbReference type="ARBA" id="ARBA00022630"/>
    </source>
</evidence>
<dbReference type="GO" id="GO:0016491">
    <property type="term" value="F:oxidoreductase activity"/>
    <property type="evidence" value="ECO:0007669"/>
    <property type="project" value="UniProtKB-KW"/>
</dbReference>
<keyword evidence="5" id="KW-0520">NAD</keyword>
<keyword evidence="2" id="KW-0285">Flavoprotein</keyword>
<dbReference type="InterPro" id="IPR017927">
    <property type="entry name" value="FAD-bd_FR_type"/>
</dbReference>
<dbReference type="PRINTS" id="PR00410">
    <property type="entry name" value="PHEHYDRXLASE"/>
</dbReference>
<dbReference type="InterPro" id="IPR001433">
    <property type="entry name" value="OxRdtase_FAD/NAD-bd"/>
</dbReference>
<feature type="non-terminal residue" evidence="8">
    <location>
        <position position="1"/>
    </location>
</feature>
<dbReference type="PANTHER" id="PTHR46505:SF1">
    <property type="entry name" value="OXIDOREDUCTASE NAD-BINDING DOMAIN-CONTAINING PROTEIN 1"/>
    <property type="match status" value="1"/>
</dbReference>
<comment type="cofactor">
    <cofactor evidence="1">
        <name>FAD</name>
        <dbReference type="ChEBI" id="CHEBI:57692"/>
    </cofactor>
</comment>
<dbReference type="InterPro" id="IPR052128">
    <property type="entry name" value="Oxidoreductase_NAD-binding"/>
</dbReference>
<dbReference type="AlphaFoldDB" id="A0A0B7A3E8"/>
<sequence>CIVIDLKKTCDSMSALLSYILALTNTARFSAGSRFKSIQVSKIRKMTSGTDHLTRTADITRQKVTATAEIQKIEDLSSTVKRLYLHVPDQDFSFKAGQWIDMIIPGVEKVGGFSMCSSPNLLVKTRILQLAIKLSDHPPAYWVHTQCQVGDLVKLKVGGDFYYDPQPHIENNDLLLLAGGVGINPLYSMLQHFMDLHTCRENSSGDLSATKSQGVVLLHSARNTEELIFKKELRNISHCFDNIIFKLYSTGELVSDTEKQIKEGRIQLTDIQWALSALDKKKTNVYICGPMPFIETMKSFCVSSDIQESRIFFEKWW</sequence>
<accession>A0A0B7A3E8</accession>
<dbReference type="CDD" id="cd00322">
    <property type="entry name" value="FNR_like"/>
    <property type="match status" value="1"/>
</dbReference>
<gene>
    <name evidence="8" type="primary">ORF95540</name>
</gene>
<dbReference type="PROSITE" id="PS51384">
    <property type="entry name" value="FAD_FR"/>
    <property type="match status" value="1"/>
</dbReference>
<feature type="domain" description="FAD-binding FR-type" evidence="7">
    <location>
        <begin position="63"/>
        <end position="172"/>
    </location>
</feature>
<protein>
    <recommendedName>
        <fullName evidence="6">Oxidoreductase NAD-binding domain-containing protein 1</fullName>
    </recommendedName>
</protein>
<keyword evidence="4" id="KW-0560">Oxidoreductase</keyword>
<dbReference type="Gene3D" id="2.40.30.10">
    <property type="entry name" value="Translation factors"/>
    <property type="match status" value="1"/>
</dbReference>
<evidence type="ECO:0000256" key="4">
    <source>
        <dbReference type="ARBA" id="ARBA00023002"/>
    </source>
</evidence>
<evidence type="ECO:0000256" key="5">
    <source>
        <dbReference type="ARBA" id="ARBA00023027"/>
    </source>
</evidence>
<dbReference type="EMBL" id="HACG01028569">
    <property type="protein sequence ID" value="CEK75434.1"/>
    <property type="molecule type" value="Transcribed_RNA"/>
</dbReference>
<dbReference type="Gene3D" id="3.40.50.80">
    <property type="entry name" value="Nucleotide-binding domain of ferredoxin-NADP reductase (FNR) module"/>
    <property type="match status" value="1"/>
</dbReference>
<evidence type="ECO:0000313" key="8">
    <source>
        <dbReference type="EMBL" id="CEK75434.1"/>
    </source>
</evidence>
<dbReference type="SUPFAM" id="SSF63380">
    <property type="entry name" value="Riboflavin synthase domain-like"/>
    <property type="match status" value="1"/>
</dbReference>
<name>A0A0B7A3E8_9EUPU</name>
<dbReference type="PANTHER" id="PTHR46505">
    <property type="entry name" value="OXIDOREDUCTASE NAD-BINDING DOMAIN-CONTAINING PROTEIN 1"/>
    <property type="match status" value="1"/>
</dbReference>
<organism evidence="8">
    <name type="scientific">Arion vulgaris</name>
    <dbReference type="NCBI Taxonomy" id="1028688"/>
    <lineage>
        <taxon>Eukaryota</taxon>
        <taxon>Metazoa</taxon>
        <taxon>Spiralia</taxon>
        <taxon>Lophotrochozoa</taxon>
        <taxon>Mollusca</taxon>
        <taxon>Gastropoda</taxon>
        <taxon>Heterobranchia</taxon>
        <taxon>Euthyneura</taxon>
        <taxon>Panpulmonata</taxon>
        <taxon>Eupulmonata</taxon>
        <taxon>Stylommatophora</taxon>
        <taxon>Helicina</taxon>
        <taxon>Arionoidea</taxon>
        <taxon>Arionidae</taxon>
        <taxon>Arion</taxon>
    </lineage>
</organism>
<evidence type="ECO:0000259" key="7">
    <source>
        <dbReference type="PROSITE" id="PS51384"/>
    </source>
</evidence>
<dbReference type="PRINTS" id="PR00371">
    <property type="entry name" value="FPNCR"/>
</dbReference>
<evidence type="ECO:0000256" key="1">
    <source>
        <dbReference type="ARBA" id="ARBA00001974"/>
    </source>
</evidence>